<dbReference type="AlphaFoldDB" id="R0KN32"/>
<dbReference type="GO" id="GO:0015031">
    <property type="term" value="P:protein transport"/>
    <property type="evidence" value="ECO:0007669"/>
    <property type="project" value="UniProtKB-KW"/>
</dbReference>
<accession>R0KN32</accession>
<feature type="compositionally biased region" description="Polar residues" evidence="11">
    <location>
        <begin position="138"/>
        <end position="149"/>
    </location>
</feature>
<protein>
    <recommendedName>
        <fullName evidence="12">Smr domain-containing protein</fullName>
    </recommendedName>
</protein>
<reference evidence="13 14" key="2">
    <citation type="journal article" date="2013" name="PLoS Genet.">
        <title>Comparative genome structure, secondary metabolite, and effector coding capacity across Cochliobolus pathogens.</title>
        <authorList>
            <person name="Condon B.J."/>
            <person name="Leng Y."/>
            <person name="Wu D."/>
            <person name="Bushley K.E."/>
            <person name="Ohm R.A."/>
            <person name="Otillar R."/>
            <person name="Martin J."/>
            <person name="Schackwitz W."/>
            <person name="Grimwood J."/>
            <person name="MohdZainudin N."/>
            <person name="Xue C."/>
            <person name="Wang R."/>
            <person name="Manning V.A."/>
            <person name="Dhillon B."/>
            <person name="Tu Z.J."/>
            <person name="Steffenson B.J."/>
            <person name="Salamov A."/>
            <person name="Sun H."/>
            <person name="Lowry S."/>
            <person name="LaButti K."/>
            <person name="Han J."/>
            <person name="Copeland A."/>
            <person name="Lindquist E."/>
            <person name="Barry K."/>
            <person name="Schmutz J."/>
            <person name="Baker S.E."/>
            <person name="Ciuffetti L.M."/>
            <person name="Grigoriev I.V."/>
            <person name="Zhong S."/>
            <person name="Turgeon B.G."/>
        </authorList>
    </citation>
    <scope>NUCLEOTIDE SEQUENCE [LARGE SCALE GENOMIC DNA]</scope>
    <source>
        <strain evidence="14">28A</strain>
    </source>
</reference>
<evidence type="ECO:0000256" key="5">
    <source>
        <dbReference type="ARBA" id="ARBA00022824"/>
    </source>
</evidence>
<dbReference type="STRING" id="671987.R0KN32"/>
<dbReference type="PROSITE" id="PS50828">
    <property type="entry name" value="SMR"/>
    <property type="match status" value="1"/>
</dbReference>
<keyword evidence="6" id="KW-0931">ER-Golgi transport</keyword>
<evidence type="ECO:0000256" key="6">
    <source>
        <dbReference type="ARBA" id="ARBA00022892"/>
    </source>
</evidence>
<keyword evidence="10" id="KW-0175">Coiled coil</keyword>
<dbReference type="RefSeq" id="XP_008022321.1">
    <property type="nucleotide sequence ID" value="XM_008024130.1"/>
</dbReference>
<dbReference type="SMART" id="SM01162">
    <property type="entry name" value="DUF1771"/>
    <property type="match status" value="1"/>
</dbReference>
<comment type="subcellular location">
    <subcellularLocation>
        <location evidence="1">Endoplasmic reticulum membrane</location>
        <topology evidence="1">Single-pass type IV membrane protein</topology>
    </subcellularLocation>
</comment>
<feature type="region of interest" description="Disordered" evidence="11">
    <location>
        <begin position="349"/>
        <end position="369"/>
    </location>
</feature>
<dbReference type="EMBL" id="KB908493">
    <property type="protein sequence ID" value="EOA90494.1"/>
    <property type="molecule type" value="Genomic_DNA"/>
</dbReference>
<evidence type="ECO:0000256" key="8">
    <source>
        <dbReference type="ARBA" id="ARBA00022989"/>
    </source>
</evidence>
<evidence type="ECO:0000256" key="4">
    <source>
        <dbReference type="ARBA" id="ARBA00022692"/>
    </source>
</evidence>
<dbReference type="InterPro" id="IPR002625">
    <property type="entry name" value="Smr_dom"/>
</dbReference>
<evidence type="ECO:0000256" key="3">
    <source>
        <dbReference type="ARBA" id="ARBA00022448"/>
    </source>
</evidence>
<evidence type="ECO:0000256" key="10">
    <source>
        <dbReference type="SAM" id="Coils"/>
    </source>
</evidence>
<keyword evidence="5" id="KW-0256">Endoplasmic reticulum</keyword>
<name>R0KN32_EXST2</name>
<dbReference type="InterPro" id="IPR053020">
    <property type="entry name" value="Smr_domain_protein"/>
</dbReference>
<evidence type="ECO:0000256" key="11">
    <source>
        <dbReference type="SAM" id="MobiDB-lite"/>
    </source>
</evidence>
<evidence type="ECO:0000313" key="13">
    <source>
        <dbReference type="EMBL" id="EOA90494.1"/>
    </source>
</evidence>
<dbReference type="SUPFAM" id="SSF160443">
    <property type="entry name" value="SMR domain-like"/>
    <property type="match status" value="1"/>
</dbReference>
<evidence type="ECO:0000256" key="2">
    <source>
        <dbReference type="ARBA" id="ARBA00007891"/>
    </source>
</evidence>
<feature type="region of interest" description="Disordered" evidence="11">
    <location>
        <begin position="548"/>
        <end position="605"/>
    </location>
</feature>
<dbReference type="PANTHER" id="PTHR47417">
    <property type="entry name" value="SMR DOMAIN-CONTAINING PROTEIN YPL199C"/>
    <property type="match status" value="1"/>
</dbReference>
<dbReference type="GeneID" id="19401948"/>
<dbReference type="PANTHER" id="PTHR47417:SF1">
    <property type="entry name" value="SMR DOMAIN-CONTAINING PROTEIN YPL199C"/>
    <property type="match status" value="1"/>
</dbReference>
<dbReference type="GO" id="GO:0005789">
    <property type="term" value="C:endoplasmic reticulum membrane"/>
    <property type="evidence" value="ECO:0007669"/>
    <property type="project" value="UniProtKB-SubCell"/>
</dbReference>
<feature type="compositionally biased region" description="Polar residues" evidence="11">
    <location>
        <begin position="169"/>
        <end position="194"/>
    </location>
</feature>
<comment type="similarity">
    <text evidence="2">Belongs to the USE1 family.</text>
</comment>
<keyword evidence="4" id="KW-0812">Transmembrane</keyword>
<dbReference type="HOGENOM" id="CLU_438161_0_0_1"/>
<sequence>MAARHRSPGFGDVTSINLNRLLSRLDRVVLADPSPELRKSSYERARVSANIEHARMLLLNLEHSASTIPSKSKKAELQADLQQKRELIKQLNQRIYELNQLDDAESDGSVHSDEEDADEFPSYAPRVKTEAGRDISTPGESNEALQNAAQGLASELRRRGKPGADGSESGAQAASGNSLFPSKATTTTGDPSHAQTEALLSHDRNEQEMLTTSLLDMAKLLKQQSINFSNALEGDKGVVDRALAGLDKNTLNMDAASKRMGALRKMTEGKGWWDRMRLYGMIAGLWLIAFLIVFVGPKRVTHDPDPSQVKIHAPLHALCGTRILRAQHVACNCNCTMLEAPGMIGQPDLHGSAADLDPARNPHPARSRLASPSSIFLSMEMSSLGSRSLNHSSADTEAEYDRLRDLARQEAAKRSSCFDRAHQAYEAGDGATAHELSQEGKRHAEKMEQYNRQARDFIFRENNAEGRVASDTIDLHGLFVEEAEDVLEERIKVARQQGQTHLHVIVGKGNHSKNHVQKIKPRVEQVCQDLGLQYRTEENEGRIFVNLQGGNVDEMPPPPQAPSYGGYPGQHHGGQQEYHGGQPQQHHQQPQQQQQQQDQNDDIEQMVKKGLPKLLKALKCCTVM</sequence>
<evidence type="ECO:0000256" key="9">
    <source>
        <dbReference type="ARBA" id="ARBA00023136"/>
    </source>
</evidence>
<evidence type="ECO:0000313" key="14">
    <source>
        <dbReference type="Proteomes" id="UP000016935"/>
    </source>
</evidence>
<dbReference type="GO" id="GO:0016192">
    <property type="term" value="P:vesicle-mediated transport"/>
    <property type="evidence" value="ECO:0007669"/>
    <property type="project" value="UniProtKB-KW"/>
</dbReference>
<dbReference type="OrthoDB" id="3231855at2759"/>
<dbReference type="InterPro" id="IPR036063">
    <property type="entry name" value="Smr_dom_sf"/>
</dbReference>
<reference evidence="13 14" key="1">
    <citation type="journal article" date="2012" name="PLoS Pathog.">
        <title>Diverse lifestyles and strategies of plant pathogenesis encoded in the genomes of eighteen Dothideomycetes fungi.</title>
        <authorList>
            <person name="Ohm R.A."/>
            <person name="Feau N."/>
            <person name="Henrissat B."/>
            <person name="Schoch C.L."/>
            <person name="Horwitz B.A."/>
            <person name="Barry K.W."/>
            <person name="Condon B.J."/>
            <person name="Copeland A.C."/>
            <person name="Dhillon B."/>
            <person name="Glaser F."/>
            <person name="Hesse C.N."/>
            <person name="Kosti I."/>
            <person name="LaButti K."/>
            <person name="Lindquist E.A."/>
            <person name="Lucas S."/>
            <person name="Salamov A.A."/>
            <person name="Bradshaw R.E."/>
            <person name="Ciuffetti L."/>
            <person name="Hamelin R.C."/>
            <person name="Kema G.H.J."/>
            <person name="Lawrence C."/>
            <person name="Scott J.A."/>
            <person name="Spatafora J.W."/>
            <person name="Turgeon B.G."/>
            <person name="de Wit P.J.G.M."/>
            <person name="Zhong S."/>
            <person name="Goodwin S.B."/>
            <person name="Grigoriev I.V."/>
        </authorList>
    </citation>
    <scope>NUCLEOTIDE SEQUENCE [LARGE SCALE GENOMIC DNA]</scope>
    <source>
        <strain evidence="14">28A</strain>
    </source>
</reference>
<organism evidence="13 14">
    <name type="scientific">Exserohilum turcicum (strain 28A)</name>
    <name type="common">Northern leaf blight fungus</name>
    <name type="synonym">Setosphaeria turcica</name>
    <dbReference type="NCBI Taxonomy" id="671987"/>
    <lineage>
        <taxon>Eukaryota</taxon>
        <taxon>Fungi</taxon>
        <taxon>Dikarya</taxon>
        <taxon>Ascomycota</taxon>
        <taxon>Pezizomycotina</taxon>
        <taxon>Dothideomycetes</taxon>
        <taxon>Pleosporomycetidae</taxon>
        <taxon>Pleosporales</taxon>
        <taxon>Pleosporineae</taxon>
        <taxon>Pleosporaceae</taxon>
        <taxon>Exserohilum</taxon>
    </lineage>
</organism>
<keyword evidence="7" id="KW-0653">Protein transport</keyword>
<evidence type="ECO:0000256" key="1">
    <source>
        <dbReference type="ARBA" id="ARBA00004163"/>
    </source>
</evidence>
<keyword evidence="3" id="KW-0813">Transport</keyword>
<feature type="region of interest" description="Disordered" evidence="11">
    <location>
        <begin position="102"/>
        <end position="194"/>
    </location>
</feature>
<proteinExistence type="inferred from homology"/>
<keyword evidence="9" id="KW-0472">Membrane</keyword>
<keyword evidence="8" id="KW-1133">Transmembrane helix</keyword>
<dbReference type="Pfam" id="PF09753">
    <property type="entry name" value="Use1"/>
    <property type="match status" value="1"/>
</dbReference>
<dbReference type="Pfam" id="PF01713">
    <property type="entry name" value="Smr"/>
    <property type="match status" value="1"/>
</dbReference>
<dbReference type="InterPro" id="IPR019150">
    <property type="entry name" value="Vesicle_transport_protein_Use1"/>
</dbReference>
<gene>
    <name evidence="13" type="ORF">SETTUDRAFT_182913</name>
</gene>
<evidence type="ECO:0000256" key="7">
    <source>
        <dbReference type="ARBA" id="ARBA00022927"/>
    </source>
</evidence>
<feature type="domain" description="Smr" evidence="12">
    <location>
        <begin position="473"/>
        <end position="548"/>
    </location>
</feature>
<dbReference type="eggNOG" id="KOG2401">
    <property type="taxonomic scope" value="Eukaryota"/>
</dbReference>
<dbReference type="SMART" id="SM00463">
    <property type="entry name" value="SMR"/>
    <property type="match status" value="1"/>
</dbReference>
<feature type="coiled-coil region" evidence="10">
    <location>
        <begin position="74"/>
        <end position="101"/>
    </location>
</feature>
<keyword evidence="14" id="KW-1185">Reference proteome</keyword>
<dbReference type="Gene3D" id="3.30.1370.110">
    <property type="match status" value="1"/>
</dbReference>
<dbReference type="Pfam" id="PF08590">
    <property type="entry name" value="DUF1771"/>
    <property type="match status" value="1"/>
</dbReference>
<dbReference type="InterPro" id="IPR013899">
    <property type="entry name" value="DUF1771"/>
</dbReference>
<feature type="compositionally biased region" description="Low complexity" evidence="11">
    <location>
        <begin position="573"/>
        <end position="597"/>
    </location>
</feature>
<dbReference type="Proteomes" id="UP000016935">
    <property type="component" value="Unassembled WGS sequence"/>
</dbReference>
<evidence type="ECO:0000259" key="12">
    <source>
        <dbReference type="PROSITE" id="PS50828"/>
    </source>
</evidence>